<dbReference type="Gene3D" id="3.30.565.10">
    <property type="entry name" value="Histidine kinase-like ATPase, C-terminal domain"/>
    <property type="match status" value="1"/>
</dbReference>
<proteinExistence type="predicted"/>
<dbReference type="PANTHER" id="PTHR35526">
    <property type="entry name" value="ANTI-SIGMA-F FACTOR RSBW-RELATED"/>
    <property type="match status" value="1"/>
</dbReference>
<accession>H0UQN5</accession>
<reference evidence="3 4" key="1">
    <citation type="submission" date="2011-10" db="EMBL/GenBank/DDBJ databases">
        <title>The Noncontiguous Finished genome of Thermanaerovibrio velox DSM 12556.</title>
        <authorList>
            <consortium name="US DOE Joint Genome Institute (JGI-PGF)"/>
            <person name="Lucas S."/>
            <person name="Copeland A."/>
            <person name="Lapidus A."/>
            <person name="Glavina del Rio T."/>
            <person name="Dalin E."/>
            <person name="Tice H."/>
            <person name="Bruce D."/>
            <person name="Goodwin L."/>
            <person name="Pitluck S."/>
            <person name="Peters L."/>
            <person name="Mikhailova N."/>
            <person name="Teshima H."/>
            <person name="Kyrpides N."/>
            <person name="Mavromatis K."/>
            <person name="Ivanova N."/>
            <person name="Markowitz V."/>
            <person name="Cheng J.-F."/>
            <person name="Hugenholtz P."/>
            <person name="Woyke T."/>
            <person name="Wu D."/>
            <person name="Spring S."/>
            <person name="Brambilla E.-M."/>
            <person name="Klenk H.-P."/>
            <person name="Eisen J.A."/>
        </authorList>
    </citation>
    <scope>NUCLEOTIDE SEQUENCE [LARGE SCALE GENOMIC DNA]</scope>
    <source>
        <strain evidence="3 4">DSM 12556</strain>
    </source>
</reference>
<evidence type="ECO:0000256" key="1">
    <source>
        <dbReference type="ARBA" id="ARBA00022527"/>
    </source>
</evidence>
<keyword evidence="4" id="KW-1185">Reference proteome</keyword>
<protein>
    <recommendedName>
        <fullName evidence="2">Histidine kinase/HSP90-like ATPase domain-containing protein</fullName>
    </recommendedName>
</protein>
<organism evidence="3 4">
    <name type="scientific">Thermanaerovibrio velox DSM 12556</name>
    <dbReference type="NCBI Taxonomy" id="926567"/>
    <lineage>
        <taxon>Bacteria</taxon>
        <taxon>Thermotogati</taxon>
        <taxon>Synergistota</taxon>
        <taxon>Synergistia</taxon>
        <taxon>Synergistales</taxon>
        <taxon>Synergistaceae</taxon>
        <taxon>Thermanaerovibrio</taxon>
    </lineage>
</organism>
<dbReference type="CDD" id="cd16936">
    <property type="entry name" value="HATPase_RsbW-like"/>
    <property type="match status" value="1"/>
</dbReference>
<dbReference type="InterPro" id="IPR050267">
    <property type="entry name" value="Anti-sigma-factor_SerPK"/>
</dbReference>
<dbReference type="STRING" id="926567.TheveDRAFT_1681"/>
<dbReference type="RefSeq" id="WP_006584293.1">
    <property type="nucleotide sequence ID" value="NZ_CM001377.1"/>
</dbReference>
<dbReference type="AlphaFoldDB" id="H0UQN5"/>
<evidence type="ECO:0000259" key="2">
    <source>
        <dbReference type="Pfam" id="PF13581"/>
    </source>
</evidence>
<dbReference type="PANTHER" id="PTHR35526:SF3">
    <property type="entry name" value="ANTI-SIGMA-F FACTOR RSBW"/>
    <property type="match status" value="1"/>
</dbReference>
<name>H0UQN5_9BACT</name>
<dbReference type="Pfam" id="PF13581">
    <property type="entry name" value="HATPase_c_2"/>
    <property type="match status" value="1"/>
</dbReference>
<dbReference type="eggNOG" id="COG2172">
    <property type="taxonomic scope" value="Bacteria"/>
</dbReference>
<dbReference type="InterPro" id="IPR036890">
    <property type="entry name" value="HATPase_C_sf"/>
</dbReference>
<evidence type="ECO:0000313" key="3">
    <source>
        <dbReference type="EMBL" id="EHM10799.1"/>
    </source>
</evidence>
<dbReference type="SUPFAM" id="SSF55874">
    <property type="entry name" value="ATPase domain of HSP90 chaperone/DNA topoisomerase II/histidine kinase"/>
    <property type="match status" value="1"/>
</dbReference>
<sequence length="129" mass="14288">MIYVFKSHRDLISAREDILKTLRELNPARALRIYVAINEALNNAFFHGKAPVTLKIEKDTKESGKGERLVISVSCGGSGFTPPKGLPEDHVPNGRGLYLMRAMANSVRFEDRGRRVVMECPTGDSSSRG</sequence>
<dbReference type="GO" id="GO:0004674">
    <property type="term" value="F:protein serine/threonine kinase activity"/>
    <property type="evidence" value="ECO:0007669"/>
    <property type="project" value="UniProtKB-KW"/>
</dbReference>
<dbReference type="EMBL" id="CM001377">
    <property type="protein sequence ID" value="EHM10799.1"/>
    <property type="molecule type" value="Genomic_DNA"/>
</dbReference>
<keyword evidence="1" id="KW-0723">Serine/threonine-protein kinase</keyword>
<feature type="domain" description="Histidine kinase/HSP90-like ATPase" evidence="2">
    <location>
        <begin position="16"/>
        <end position="118"/>
    </location>
</feature>
<evidence type="ECO:0000313" key="4">
    <source>
        <dbReference type="Proteomes" id="UP000005730"/>
    </source>
</evidence>
<dbReference type="Proteomes" id="UP000005730">
    <property type="component" value="Chromosome"/>
</dbReference>
<keyword evidence="1" id="KW-0808">Transferase</keyword>
<dbReference type="InterPro" id="IPR003594">
    <property type="entry name" value="HATPase_dom"/>
</dbReference>
<dbReference type="HOGENOM" id="CLU_090336_11_2_0"/>
<keyword evidence="1" id="KW-0418">Kinase</keyword>
<gene>
    <name evidence="3" type="ORF">TheveDRAFT_1681</name>
</gene>